<dbReference type="PANTHER" id="PTHR21064:SF6">
    <property type="entry name" value="AMINOGLYCOSIDE PHOSPHOTRANSFERASE DOMAIN-CONTAINING PROTEIN"/>
    <property type="match status" value="1"/>
</dbReference>
<dbReference type="Gene3D" id="3.90.1200.10">
    <property type="match status" value="1"/>
</dbReference>
<keyword evidence="3" id="KW-0614">Plasmid</keyword>
<feature type="domain" description="Aminoglycoside phosphotransferase" evidence="2">
    <location>
        <begin position="29"/>
        <end position="131"/>
    </location>
</feature>
<dbReference type="Gene3D" id="3.30.200.20">
    <property type="entry name" value="Phosphorylase Kinase, domain 1"/>
    <property type="match status" value="1"/>
</dbReference>
<dbReference type="GO" id="GO:0019202">
    <property type="term" value="F:amino acid kinase activity"/>
    <property type="evidence" value="ECO:0007669"/>
    <property type="project" value="TreeGrafter"/>
</dbReference>
<name>A0A154IGV1_RHILE</name>
<keyword evidence="4" id="KW-0808">Transferase</keyword>
<dbReference type="PANTHER" id="PTHR21064">
    <property type="entry name" value="AMINOGLYCOSIDE PHOSPHOTRANSFERASE DOMAIN-CONTAINING PROTEIN-RELATED"/>
    <property type="match status" value="1"/>
</dbReference>
<accession>A0A154IGV1</accession>
<dbReference type="Proteomes" id="UP000183050">
    <property type="component" value="Plasmid unnamed1"/>
</dbReference>
<evidence type="ECO:0000313" key="3">
    <source>
        <dbReference type="EMBL" id="API55086.1"/>
    </source>
</evidence>
<dbReference type="EMBL" id="LVYU01000099">
    <property type="protein sequence ID" value="KZA99844.1"/>
    <property type="molecule type" value="Genomic_DNA"/>
</dbReference>
<reference evidence="4" key="1">
    <citation type="submission" date="2016-03" db="EMBL/GenBank/DDBJ databases">
        <title>Microsymbionts genomes from the relict species Vavilovia formosa.</title>
        <authorList>
            <person name="Chirak E."/>
            <person name="Kimeklis A."/>
            <person name="Kopat V."/>
            <person name="Andronov E."/>
        </authorList>
    </citation>
    <scope>NUCLEOTIDE SEQUENCE [LARGE SCALE GENOMIC DNA]</scope>
    <source>
        <strain evidence="4">Vaf12</strain>
    </source>
</reference>
<proteinExistence type="inferred from homology"/>
<dbReference type="InterPro" id="IPR011009">
    <property type="entry name" value="Kinase-like_dom_sf"/>
</dbReference>
<keyword evidence="4" id="KW-0418">Kinase</keyword>
<sequence>MAVFTEISDEDRNSIAAAYGMTSLSSVIGIADGDRETTYLFRTAEGEFIVTLFENGAEPLDLERAFATMETLNNSGIPCPKPTRTIDGDATFRAAGRLVAVVSFVSGSSTNDPTPGKCNSLGRLMARIHMTLQGGKKRSLNELPAGPLHGALIPSNVFFLGDDVSGVINFRLRHDDVLISEIADVLVGWASLPTGELDEQRHQAILAGYESVRLLTEAETAALPAFVLASAARRYAAEKDKTRLLQATVRAFESTRFGAAARQAERGPA</sequence>
<dbReference type="InterPro" id="IPR002575">
    <property type="entry name" value="Aminoglycoside_PTrfase"/>
</dbReference>
<evidence type="ECO:0000313" key="5">
    <source>
        <dbReference type="Proteomes" id="UP000183050"/>
    </source>
</evidence>
<dbReference type="AlphaFoldDB" id="A0A154IGV1"/>
<evidence type="ECO:0000256" key="1">
    <source>
        <dbReference type="ARBA" id="ARBA00038240"/>
    </source>
</evidence>
<protein>
    <submittedName>
        <fullName evidence="4">Homoserine kinase</fullName>
    </submittedName>
</protein>
<dbReference type="SUPFAM" id="SSF56112">
    <property type="entry name" value="Protein kinase-like (PK-like)"/>
    <property type="match status" value="1"/>
</dbReference>
<evidence type="ECO:0000259" key="2">
    <source>
        <dbReference type="Pfam" id="PF01636"/>
    </source>
</evidence>
<comment type="similarity">
    <text evidence="1">Belongs to the pseudomonas-type ThrB family.</text>
</comment>
<geneLocation type="plasmid" evidence="3">
    <name>unnamed1</name>
</geneLocation>
<dbReference type="Pfam" id="PF01636">
    <property type="entry name" value="APH"/>
    <property type="match status" value="1"/>
</dbReference>
<evidence type="ECO:0000313" key="4">
    <source>
        <dbReference type="EMBL" id="KZA99844.1"/>
    </source>
</evidence>
<reference evidence="3 5" key="2">
    <citation type="submission" date="2016-11" db="EMBL/GenBank/DDBJ databases">
        <title>Rhizobium leguminosarum bv. viciae strain Vaf12 isolated from Vavilovia formosa root nodules from Russia, Dagestan.</title>
        <authorList>
            <person name="Kimeklis A."/>
        </authorList>
    </citation>
    <scope>NUCLEOTIDE SEQUENCE [LARGE SCALE GENOMIC DNA]</scope>
    <source>
        <strain evidence="3 5">Vaf-108</strain>
        <plasmid evidence="5">Plasmid unnamed1</plasmid>
        <plasmid evidence="3">unnamed1</plasmid>
    </source>
</reference>
<organism evidence="4">
    <name type="scientific">Rhizobium leguminosarum</name>
    <dbReference type="NCBI Taxonomy" id="384"/>
    <lineage>
        <taxon>Bacteria</taxon>
        <taxon>Pseudomonadati</taxon>
        <taxon>Pseudomonadota</taxon>
        <taxon>Alphaproteobacteria</taxon>
        <taxon>Hyphomicrobiales</taxon>
        <taxon>Rhizobiaceae</taxon>
        <taxon>Rhizobium/Agrobacterium group</taxon>
        <taxon>Rhizobium</taxon>
    </lineage>
</organism>
<dbReference type="InterPro" id="IPR050249">
    <property type="entry name" value="Pseudomonas-type_ThrB"/>
</dbReference>
<dbReference type="EMBL" id="CP018229">
    <property type="protein sequence ID" value="API55086.1"/>
    <property type="molecule type" value="Genomic_DNA"/>
</dbReference>
<dbReference type="RefSeq" id="WP_062942563.1">
    <property type="nucleotide sequence ID" value="NZ_CP018229.1"/>
</dbReference>
<gene>
    <name evidence="4" type="ORF">A4A59_20675</name>
    <name evidence="3" type="ORF">BMW22_25955</name>
</gene>